<keyword evidence="2" id="KW-1185">Reference proteome</keyword>
<gene>
    <name evidence="1" type="ORF">OV079_16035</name>
</gene>
<name>A0A9X3EMZ8_9BACT</name>
<sequence length="373" mass="39305">MSISRPRALGWIVALSGAMGCTASEGTGGRASDGKAEVVAGPAGQVAADRAADTVVAAKDGAAVGSEEVAQGKDVGPGTEVVAAKDVASQVAEAPRPDVAPPAGSAVELEALDRVLAGEDAEVIEVVDRKAVGRDELVLLRWYGARAWQAQERRAGRLEAALTGLEAQVDACEGTPGELSVCLAGAIADPYVMWSAAGREVFAWEVARVRDGAVLGRRRLFEGSMRVDDVPHKFKVYDVDGDGRSELTVIVPVERPQHDQAMDHESGEVGFILEVADLHVQFSATRRHVMRAEDVGGSESTAETVWLARDVDGDGHADLQLRETSRLTDIAADDQPPAGPRSSARTTICTYEPVADAWRCPEALGQQLLEPSG</sequence>
<proteinExistence type="predicted"/>
<evidence type="ECO:0000313" key="1">
    <source>
        <dbReference type="EMBL" id="MCY1007039.1"/>
    </source>
</evidence>
<dbReference type="InterPro" id="IPR028994">
    <property type="entry name" value="Integrin_alpha_N"/>
</dbReference>
<comment type="caution">
    <text evidence="1">The sequence shown here is derived from an EMBL/GenBank/DDBJ whole genome shotgun (WGS) entry which is preliminary data.</text>
</comment>
<reference evidence="1" key="1">
    <citation type="submission" date="2022-11" db="EMBL/GenBank/DDBJ databases">
        <title>Minimal conservation of predation-associated metabolite biosynthetic gene clusters underscores biosynthetic potential of Myxococcota including descriptions for ten novel species: Archangium lansinium sp. nov., Myxococcus landrumus sp. nov., Nannocystis bai.</title>
        <authorList>
            <person name="Ahearne A."/>
            <person name="Stevens C."/>
            <person name="Phillips K."/>
        </authorList>
    </citation>
    <scope>NUCLEOTIDE SEQUENCE</scope>
    <source>
        <strain evidence="1">Na p29</strain>
    </source>
</reference>
<dbReference type="EMBL" id="JAPNKE010000002">
    <property type="protein sequence ID" value="MCY1007039.1"/>
    <property type="molecule type" value="Genomic_DNA"/>
</dbReference>
<accession>A0A9X3EMZ8</accession>
<dbReference type="RefSeq" id="WP_267769553.1">
    <property type="nucleotide sequence ID" value="NZ_JAPNKE010000002.1"/>
</dbReference>
<protein>
    <submittedName>
        <fullName evidence="1">Uncharacterized protein</fullName>
    </submittedName>
</protein>
<organism evidence="1 2">
    <name type="scientific">Nannocystis pusilla</name>
    <dbReference type="NCBI Taxonomy" id="889268"/>
    <lineage>
        <taxon>Bacteria</taxon>
        <taxon>Pseudomonadati</taxon>
        <taxon>Myxococcota</taxon>
        <taxon>Polyangia</taxon>
        <taxon>Nannocystales</taxon>
        <taxon>Nannocystaceae</taxon>
        <taxon>Nannocystis</taxon>
    </lineage>
</organism>
<dbReference type="SUPFAM" id="SSF69318">
    <property type="entry name" value="Integrin alpha N-terminal domain"/>
    <property type="match status" value="1"/>
</dbReference>
<dbReference type="Proteomes" id="UP001150924">
    <property type="component" value="Unassembled WGS sequence"/>
</dbReference>
<dbReference type="PROSITE" id="PS51257">
    <property type="entry name" value="PROKAR_LIPOPROTEIN"/>
    <property type="match status" value="1"/>
</dbReference>
<dbReference type="AlphaFoldDB" id="A0A9X3EMZ8"/>
<evidence type="ECO:0000313" key="2">
    <source>
        <dbReference type="Proteomes" id="UP001150924"/>
    </source>
</evidence>